<comment type="caution">
    <text evidence="2">The sequence shown here is derived from an EMBL/GenBank/DDBJ whole genome shotgun (WGS) entry which is preliminary data.</text>
</comment>
<dbReference type="EMBL" id="SRLO01000352">
    <property type="protein sequence ID" value="TNN59615.1"/>
    <property type="molecule type" value="Genomic_DNA"/>
</dbReference>
<name>A0A4Z2H2S8_9TELE</name>
<dbReference type="AlphaFoldDB" id="A0A4Z2H2S8"/>
<gene>
    <name evidence="2" type="ORF">EYF80_030187</name>
</gene>
<reference evidence="2 3" key="1">
    <citation type="submission" date="2019-03" db="EMBL/GenBank/DDBJ databases">
        <title>First draft genome of Liparis tanakae, snailfish: a comprehensive survey of snailfish specific genes.</title>
        <authorList>
            <person name="Kim W."/>
            <person name="Song I."/>
            <person name="Jeong J.-H."/>
            <person name="Kim D."/>
            <person name="Kim S."/>
            <person name="Ryu S."/>
            <person name="Song J.Y."/>
            <person name="Lee S.K."/>
        </authorList>
    </citation>
    <scope>NUCLEOTIDE SEQUENCE [LARGE SCALE GENOMIC DNA]</scope>
    <source>
        <tissue evidence="2">Muscle</tissue>
    </source>
</reference>
<dbReference type="Proteomes" id="UP000314294">
    <property type="component" value="Unassembled WGS sequence"/>
</dbReference>
<organism evidence="2 3">
    <name type="scientific">Liparis tanakae</name>
    <name type="common">Tanaka's snailfish</name>
    <dbReference type="NCBI Taxonomy" id="230148"/>
    <lineage>
        <taxon>Eukaryota</taxon>
        <taxon>Metazoa</taxon>
        <taxon>Chordata</taxon>
        <taxon>Craniata</taxon>
        <taxon>Vertebrata</taxon>
        <taxon>Euteleostomi</taxon>
        <taxon>Actinopterygii</taxon>
        <taxon>Neopterygii</taxon>
        <taxon>Teleostei</taxon>
        <taxon>Neoteleostei</taxon>
        <taxon>Acanthomorphata</taxon>
        <taxon>Eupercaria</taxon>
        <taxon>Perciformes</taxon>
        <taxon>Cottioidei</taxon>
        <taxon>Cottales</taxon>
        <taxon>Liparidae</taxon>
        <taxon>Liparis</taxon>
    </lineage>
</organism>
<sequence>MVPCCSPLLLIILMPAFWNMRFISSGVAVVAKSTSSGCVPDSRSRTAPPAILSSCWCFSNTSGGDKRTFSEEVCDRCTWLAAVRDSDGCRCPVMDVLSPASPFSPSEITDWNSLVFSFIVKRLLQHRDVLPITRGLSSLLHIYTHQQKRETTR</sequence>
<evidence type="ECO:0000313" key="2">
    <source>
        <dbReference type="EMBL" id="TNN59615.1"/>
    </source>
</evidence>
<protein>
    <recommendedName>
        <fullName evidence="4">Secreted protein</fullName>
    </recommendedName>
</protein>
<evidence type="ECO:0008006" key="4">
    <source>
        <dbReference type="Google" id="ProtNLM"/>
    </source>
</evidence>
<feature type="chain" id="PRO_5021341455" description="Secreted protein" evidence="1">
    <location>
        <begin position="21"/>
        <end position="153"/>
    </location>
</feature>
<evidence type="ECO:0000313" key="3">
    <source>
        <dbReference type="Proteomes" id="UP000314294"/>
    </source>
</evidence>
<accession>A0A4Z2H2S8</accession>
<keyword evidence="3" id="KW-1185">Reference proteome</keyword>
<proteinExistence type="predicted"/>
<feature type="signal peptide" evidence="1">
    <location>
        <begin position="1"/>
        <end position="20"/>
    </location>
</feature>
<evidence type="ECO:0000256" key="1">
    <source>
        <dbReference type="SAM" id="SignalP"/>
    </source>
</evidence>
<keyword evidence="1" id="KW-0732">Signal</keyword>